<dbReference type="Pfam" id="PF07730">
    <property type="entry name" value="HisKA_3"/>
    <property type="match status" value="1"/>
</dbReference>
<feature type="domain" description="Histidine kinase/HSP90-like ATPase" evidence="12">
    <location>
        <begin position="420"/>
        <end position="515"/>
    </location>
</feature>
<keyword evidence="5" id="KW-0808">Transferase</keyword>
<protein>
    <recommendedName>
        <fullName evidence="3">histidine kinase</fullName>
        <ecNumber evidence="3">2.7.13.3</ecNumber>
    </recommendedName>
</protein>
<dbReference type="Proteomes" id="UP001161691">
    <property type="component" value="Unassembled WGS sequence"/>
</dbReference>
<keyword evidence="8 11" id="KW-1133">Transmembrane helix</keyword>
<comment type="catalytic activity">
    <reaction evidence="1">
        <text>ATP + protein L-histidine = ADP + protein N-phospho-L-histidine.</text>
        <dbReference type="EC" id="2.7.13.3"/>
    </reaction>
</comment>
<proteinExistence type="predicted"/>
<evidence type="ECO:0000313" key="13">
    <source>
        <dbReference type="EMBL" id="MDI4649855.1"/>
    </source>
</evidence>
<feature type="transmembrane region" description="Helical" evidence="11">
    <location>
        <begin position="12"/>
        <end position="30"/>
    </location>
</feature>
<evidence type="ECO:0000256" key="7">
    <source>
        <dbReference type="ARBA" id="ARBA00022777"/>
    </source>
</evidence>
<keyword evidence="7 13" id="KW-0418">Kinase</keyword>
<evidence type="ECO:0000256" key="3">
    <source>
        <dbReference type="ARBA" id="ARBA00012438"/>
    </source>
</evidence>
<keyword evidence="4" id="KW-1003">Cell membrane</keyword>
<dbReference type="EMBL" id="JAGRPV010000001">
    <property type="protein sequence ID" value="MDI4649855.1"/>
    <property type="molecule type" value="Genomic_DNA"/>
</dbReference>
<comment type="caution">
    <text evidence="13">The sequence shown here is derived from an EMBL/GenBank/DDBJ whole genome shotgun (WGS) entry which is preliminary data.</text>
</comment>
<feature type="transmembrane region" description="Helical" evidence="11">
    <location>
        <begin position="140"/>
        <end position="158"/>
    </location>
</feature>
<evidence type="ECO:0000256" key="4">
    <source>
        <dbReference type="ARBA" id="ARBA00022475"/>
    </source>
</evidence>
<keyword evidence="9" id="KW-0902">Two-component regulatory system</keyword>
<evidence type="ECO:0000256" key="2">
    <source>
        <dbReference type="ARBA" id="ARBA00004651"/>
    </source>
</evidence>
<name>A0ABT6TU77_9BACL</name>
<dbReference type="PANTHER" id="PTHR24421">
    <property type="entry name" value="NITRATE/NITRITE SENSOR PROTEIN NARX-RELATED"/>
    <property type="match status" value="1"/>
</dbReference>
<evidence type="ECO:0000256" key="10">
    <source>
        <dbReference type="ARBA" id="ARBA00023136"/>
    </source>
</evidence>
<dbReference type="RefSeq" id="WP_282912459.1">
    <property type="nucleotide sequence ID" value="NZ_JAGRPV010000001.1"/>
</dbReference>
<dbReference type="SMART" id="SM00387">
    <property type="entry name" value="HATPase_c"/>
    <property type="match status" value="1"/>
</dbReference>
<evidence type="ECO:0000256" key="1">
    <source>
        <dbReference type="ARBA" id="ARBA00000085"/>
    </source>
</evidence>
<keyword evidence="14" id="KW-1185">Reference proteome</keyword>
<gene>
    <name evidence="13" type="ORF">KB449_33315</name>
</gene>
<evidence type="ECO:0000256" key="6">
    <source>
        <dbReference type="ARBA" id="ARBA00022692"/>
    </source>
</evidence>
<keyword evidence="10 11" id="KW-0472">Membrane</keyword>
<evidence type="ECO:0000313" key="14">
    <source>
        <dbReference type="Proteomes" id="UP001161691"/>
    </source>
</evidence>
<evidence type="ECO:0000259" key="12">
    <source>
        <dbReference type="SMART" id="SM00387"/>
    </source>
</evidence>
<sequence length="520" mass="57147">MMSVYGKFGLYLALGIRWMLFAIGLILYAGQTEPGSASVIGAAALLQAVCACLWLSKLKSRASAAVVCADLLFQPILLYAAGGLTGPFVFYSLSGLALLKPFMRWTAFYAATLLYLIALPVPLALLGGTAANEYASARQVYFTYLLLFYATAIIVHAMRKGWTAHLRKLTAIYASPRLAVADAGPWTAARHAEDLLKRLLGRQGVWLCVGASVGSDPNPSWIHAYYANTIARNPPAADKTYAKIVTPLGETASLYVRTLRDRRGDAYGWLLIEAEQEGLSVIQKVYLRLVMMKFEADYDLNRGLGTMRDRAIAAERSAVAQKIHDGIAQELFFCSVQLYQLRSALQKDDSGQAIRLVTQIEKKVKDSHRDVRGLIEELKGEKRRFNLLDAIEKMLRRITDRTGVTLVFENAGRAPQERIELEEAIYHFIEEAANNVIKHAEAGRLRVRLEVTSVQWTILVEDDGKGIRQDAESAAAGKHGLRGMASRIQGLNGTFSIAAGNPAGTTIMAAIPRERSMAHA</sequence>
<dbReference type="CDD" id="cd16917">
    <property type="entry name" value="HATPase_UhpB-NarQ-NarX-like"/>
    <property type="match status" value="1"/>
</dbReference>
<dbReference type="InterPro" id="IPR003594">
    <property type="entry name" value="HATPase_dom"/>
</dbReference>
<dbReference type="Pfam" id="PF02518">
    <property type="entry name" value="HATPase_c"/>
    <property type="match status" value="1"/>
</dbReference>
<keyword evidence="6 11" id="KW-0812">Transmembrane</keyword>
<evidence type="ECO:0000256" key="8">
    <source>
        <dbReference type="ARBA" id="ARBA00022989"/>
    </source>
</evidence>
<dbReference type="Gene3D" id="3.30.565.10">
    <property type="entry name" value="Histidine kinase-like ATPase, C-terminal domain"/>
    <property type="match status" value="1"/>
</dbReference>
<feature type="transmembrane region" description="Helical" evidence="11">
    <location>
        <begin position="37"/>
        <end position="56"/>
    </location>
</feature>
<dbReference type="EC" id="2.7.13.3" evidence="3"/>
<dbReference type="InterPro" id="IPR050482">
    <property type="entry name" value="Sensor_HK_TwoCompSys"/>
</dbReference>
<dbReference type="Gene3D" id="1.20.5.1930">
    <property type="match status" value="1"/>
</dbReference>
<reference evidence="13" key="1">
    <citation type="submission" date="2023-04" db="EMBL/GenBank/DDBJ databases">
        <title>Comparative genomic analysis of Cohnella hashimotonis sp. nov., isolated from the International Space Station.</title>
        <authorList>
            <person name="Venkateswaran K."/>
            <person name="Simpson A."/>
        </authorList>
    </citation>
    <scope>NUCLEOTIDE SEQUENCE</scope>
    <source>
        <strain evidence="13">F6_2S_P_1</strain>
    </source>
</reference>
<feature type="transmembrane region" description="Helical" evidence="11">
    <location>
        <begin position="106"/>
        <end position="128"/>
    </location>
</feature>
<dbReference type="SUPFAM" id="SSF55874">
    <property type="entry name" value="ATPase domain of HSP90 chaperone/DNA topoisomerase II/histidine kinase"/>
    <property type="match status" value="1"/>
</dbReference>
<feature type="transmembrane region" description="Helical" evidence="11">
    <location>
        <begin position="76"/>
        <end position="99"/>
    </location>
</feature>
<organism evidence="13 14">
    <name type="scientific">Cohnella hashimotonis</name>
    <dbReference type="NCBI Taxonomy" id="2826895"/>
    <lineage>
        <taxon>Bacteria</taxon>
        <taxon>Bacillati</taxon>
        <taxon>Bacillota</taxon>
        <taxon>Bacilli</taxon>
        <taxon>Bacillales</taxon>
        <taxon>Paenibacillaceae</taxon>
        <taxon>Cohnella</taxon>
    </lineage>
</organism>
<dbReference type="PANTHER" id="PTHR24421:SF37">
    <property type="entry name" value="SENSOR HISTIDINE KINASE NARS"/>
    <property type="match status" value="1"/>
</dbReference>
<accession>A0ABT6TU77</accession>
<comment type="subcellular location">
    <subcellularLocation>
        <location evidence="2">Cell membrane</location>
        <topology evidence="2">Multi-pass membrane protein</topology>
    </subcellularLocation>
</comment>
<dbReference type="InterPro" id="IPR011712">
    <property type="entry name" value="Sig_transdc_His_kin_sub3_dim/P"/>
</dbReference>
<evidence type="ECO:0000256" key="5">
    <source>
        <dbReference type="ARBA" id="ARBA00022679"/>
    </source>
</evidence>
<dbReference type="GO" id="GO:0016301">
    <property type="term" value="F:kinase activity"/>
    <property type="evidence" value="ECO:0007669"/>
    <property type="project" value="UniProtKB-KW"/>
</dbReference>
<dbReference type="InterPro" id="IPR036890">
    <property type="entry name" value="HATPase_C_sf"/>
</dbReference>
<evidence type="ECO:0000256" key="9">
    <source>
        <dbReference type="ARBA" id="ARBA00023012"/>
    </source>
</evidence>
<evidence type="ECO:0000256" key="11">
    <source>
        <dbReference type="SAM" id="Phobius"/>
    </source>
</evidence>